<keyword evidence="2" id="KW-0479">Metal-binding</keyword>
<evidence type="ECO:0000313" key="11">
    <source>
        <dbReference type="EMBL" id="KAF6174031.1"/>
    </source>
</evidence>
<evidence type="ECO:0000256" key="9">
    <source>
        <dbReference type="PROSITE-ProRule" id="PRU00042"/>
    </source>
</evidence>
<comment type="subcellular location">
    <subcellularLocation>
        <location evidence="1">Nucleus</location>
    </subcellularLocation>
</comment>
<evidence type="ECO:0000256" key="1">
    <source>
        <dbReference type="ARBA" id="ARBA00004123"/>
    </source>
</evidence>
<evidence type="ECO:0000256" key="4">
    <source>
        <dbReference type="ARBA" id="ARBA00022771"/>
    </source>
</evidence>
<dbReference type="Proteomes" id="UP000541444">
    <property type="component" value="Unassembled WGS sequence"/>
</dbReference>
<dbReference type="GO" id="GO:0008270">
    <property type="term" value="F:zinc ion binding"/>
    <property type="evidence" value="ECO:0007669"/>
    <property type="project" value="UniProtKB-KW"/>
</dbReference>
<dbReference type="GO" id="GO:0010200">
    <property type="term" value="P:response to chitin"/>
    <property type="evidence" value="ECO:0007669"/>
    <property type="project" value="TreeGrafter"/>
</dbReference>
<evidence type="ECO:0000256" key="3">
    <source>
        <dbReference type="ARBA" id="ARBA00022737"/>
    </source>
</evidence>
<evidence type="ECO:0000256" key="2">
    <source>
        <dbReference type="ARBA" id="ARBA00022723"/>
    </source>
</evidence>
<name>A0A7J7P3M0_9MAGN</name>
<keyword evidence="7" id="KW-0804">Transcription</keyword>
<dbReference type="PANTHER" id="PTHR26374:SF379">
    <property type="entry name" value="ZINC FINGER PROTEIN ZAT12"/>
    <property type="match status" value="1"/>
</dbReference>
<keyword evidence="5" id="KW-0862">Zinc</keyword>
<dbReference type="OrthoDB" id="9411774at2759"/>
<evidence type="ECO:0000256" key="7">
    <source>
        <dbReference type="ARBA" id="ARBA00023163"/>
    </source>
</evidence>
<evidence type="ECO:0000259" key="10">
    <source>
        <dbReference type="PROSITE" id="PS50157"/>
    </source>
</evidence>
<keyword evidence="12" id="KW-1185">Reference proteome</keyword>
<dbReference type="InterPro" id="IPR057625">
    <property type="entry name" value="TPR1-6-like_ubiquitin"/>
</dbReference>
<dbReference type="PANTHER" id="PTHR26374">
    <property type="entry name" value="ZINC FINGER PROTEIN ZAT5"/>
    <property type="match status" value="1"/>
</dbReference>
<sequence length="273" mass="29852">MGSLDDSNRAVTLMLGGGLHPNPSPSSLSNFCSAMNESVNGRISWASSSAGEESFSDSRDLHVKLSIKSFRVPELTIEIPETETVAFLKRTVTEAVTAMLAKDFMHLTTYSDQAASDASLDPPVIRLGNLVEGGHTSKVNMAEFSLLFEEELRLTCSSENLANMKKRGREDTESNLANMAKCLMLLSKGNITNDSIITQSESLLSRLFECKTCNRKFPSFQALGGHRASHMKSFQALGGYRASHRKSRLMGGDGDMLTAHNELVSKPKTHDCR</sequence>
<dbReference type="AlphaFoldDB" id="A0A7J7P3M0"/>
<dbReference type="Pfam" id="PF23603">
    <property type="entry name" value="Ubiquitin_TPR1"/>
    <property type="match status" value="1"/>
</dbReference>
<reference evidence="11 12" key="1">
    <citation type="journal article" date="2020" name="IScience">
        <title>Genome Sequencing of the Endangered Kingdonia uniflora (Circaeasteraceae, Ranunculales) Reveals Potential Mechanisms of Evolutionary Specialization.</title>
        <authorList>
            <person name="Sun Y."/>
            <person name="Deng T."/>
            <person name="Zhang A."/>
            <person name="Moore M.J."/>
            <person name="Landis J.B."/>
            <person name="Lin N."/>
            <person name="Zhang H."/>
            <person name="Zhang X."/>
            <person name="Huang J."/>
            <person name="Zhang X."/>
            <person name="Sun H."/>
            <person name="Wang H."/>
        </authorList>
    </citation>
    <scope>NUCLEOTIDE SEQUENCE [LARGE SCALE GENOMIC DNA]</scope>
    <source>
        <strain evidence="11">TB1705</strain>
        <tissue evidence="11">Leaf</tissue>
    </source>
</reference>
<evidence type="ECO:0000313" key="12">
    <source>
        <dbReference type="Proteomes" id="UP000541444"/>
    </source>
</evidence>
<accession>A0A7J7P3M0</accession>
<dbReference type="GO" id="GO:0006950">
    <property type="term" value="P:response to stress"/>
    <property type="evidence" value="ECO:0007669"/>
    <property type="project" value="TreeGrafter"/>
</dbReference>
<dbReference type="PROSITE" id="PS50157">
    <property type="entry name" value="ZINC_FINGER_C2H2_2"/>
    <property type="match status" value="1"/>
</dbReference>
<keyword evidence="3" id="KW-0677">Repeat</keyword>
<gene>
    <name evidence="11" type="ORF">GIB67_017645</name>
</gene>
<evidence type="ECO:0000256" key="5">
    <source>
        <dbReference type="ARBA" id="ARBA00022833"/>
    </source>
</evidence>
<dbReference type="EMBL" id="JACGCM010000308">
    <property type="protein sequence ID" value="KAF6174031.1"/>
    <property type="molecule type" value="Genomic_DNA"/>
</dbReference>
<proteinExistence type="predicted"/>
<comment type="caution">
    <text evidence="11">The sequence shown here is derived from an EMBL/GenBank/DDBJ whole genome shotgun (WGS) entry which is preliminary data.</text>
</comment>
<evidence type="ECO:0000256" key="6">
    <source>
        <dbReference type="ARBA" id="ARBA00023015"/>
    </source>
</evidence>
<dbReference type="InterPro" id="IPR013087">
    <property type="entry name" value="Znf_C2H2_type"/>
</dbReference>
<evidence type="ECO:0000256" key="8">
    <source>
        <dbReference type="ARBA" id="ARBA00023242"/>
    </source>
</evidence>
<feature type="domain" description="C2H2-type" evidence="10">
    <location>
        <begin position="208"/>
        <end position="230"/>
    </location>
</feature>
<dbReference type="Pfam" id="PF13912">
    <property type="entry name" value="zf-C2H2_6"/>
    <property type="match status" value="1"/>
</dbReference>
<dbReference type="PROSITE" id="PS00028">
    <property type="entry name" value="ZINC_FINGER_C2H2_1"/>
    <property type="match status" value="1"/>
</dbReference>
<keyword evidence="6" id="KW-0805">Transcription regulation</keyword>
<keyword evidence="8" id="KW-0539">Nucleus</keyword>
<organism evidence="11 12">
    <name type="scientific">Kingdonia uniflora</name>
    <dbReference type="NCBI Taxonomy" id="39325"/>
    <lineage>
        <taxon>Eukaryota</taxon>
        <taxon>Viridiplantae</taxon>
        <taxon>Streptophyta</taxon>
        <taxon>Embryophyta</taxon>
        <taxon>Tracheophyta</taxon>
        <taxon>Spermatophyta</taxon>
        <taxon>Magnoliopsida</taxon>
        <taxon>Ranunculales</taxon>
        <taxon>Circaeasteraceae</taxon>
        <taxon>Kingdonia</taxon>
    </lineage>
</organism>
<dbReference type="GO" id="GO:0005634">
    <property type="term" value="C:nucleus"/>
    <property type="evidence" value="ECO:0007669"/>
    <property type="project" value="UniProtKB-SubCell"/>
</dbReference>
<keyword evidence="4 9" id="KW-0863">Zinc-finger</keyword>
<protein>
    <recommendedName>
        <fullName evidence="10">C2H2-type domain-containing protein</fullName>
    </recommendedName>
</protein>